<organism evidence="1 2">
    <name type="scientific">Streptomyces coacervatus</name>
    <dbReference type="NCBI Taxonomy" id="647381"/>
    <lineage>
        <taxon>Bacteria</taxon>
        <taxon>Bacillati</taxon>
        <taxon>Actinomycetota</taxon>
        <taxon>Actinomycetes</taxon>
        <taxon>Kitasatosporales</taxon>
        <taxon>Streptomycetaceae</taxon>
        <taxon>Streptomyces</taxon>
    </lineage>
</organism>
<evidence type="ECO:0000313" key="1">
    <source>
        <dbReference type="EMBL" id="GAA3783911.1"/>
    </source>
</evidence>
<accession>A0ABP7H6T1</accession>
<dbReference type="Proteomes" id="UP001501009">
    <property type="component" value="Unassembled WGS sequence"/>
</dbReference>
<sequence>MTAPATEAPPLSAECKLAERPGYKDLHGNCHEKDIPLPHGGGILLQGRCGCYCHRLNGRAS</sequence>
<keyword evidence="2" id="KW-1185">Reference proteome</keyword>
<name>A0ABP7H6T1_9ACTN</name>
<reference evidence="2" key="1">
    <citation type="journal article" date="2019" name="Int. J. Syst. Evol. Microbiol.">
        <title>The Global Catalogue of Microorganisms (GCM) 10K type strain sequencing project: providing services to taxonomists for standard genome sequencing and annotation.</title>
        <authorList>
            <consortium name="The Broad Institute Genomics Platform"/>
            <consortium name="The Broad Institute Genome Sequencing Center for Infectious Disease"/>
            <person name="Wu L."/>
            <person name="Ma J."/>
        </authorList>
    </citation>
    <scope>NUCLEOTIDE SEQUENCE [LARGE SCALE GENOMIC DNA]</scope>
    <source>
        <strain evidence="2">JCM 17138</strain>
    </source>
</reference>
<protein>
    <submittedName>
        <fullName evidence="1">Uncharacterized protein</fullName>
    </submittedName>
</protein>
<evidence type="ECO:0000313" key="2">
    <source>
        <dbReference type="Proteomes" id="UP001501009"/>
    </source>
</evidence>
<comment type="caution">
    <text evidence="1">The sequence shown here is derived from an EMBL/GenBank/DDBJ whole genome shotgun (WGS) entry which is preliminary data.</text>
</comment>
<proteinExistence type="predicted"/>
<dbReference type="EMBL" id="BAABDE010000007">
    <property type="protein sequence ID" value="GAA3783911.1"/>
    <property type="molecule type" value="Genomic_DNA"/>
</dbReference>
<gene>
    <name evidence="1" type="ORF">GCM10022403_018250</name>
</gene>